<reference evidence="8" key="1">
    <citation type="submission" date="2017-01" db="EMBL/GenBank/DDBJ databases">
        <authorList>
            <person name="Varghese N."/>
            <person name="Submissions S."/>
        </authorList>
    </citation>
    <scope>NUCLEOTIDE SEQUENCE [LARGE SCALE GENOMIC DNA]</scope>
    <source>
        <strain evidence="8">DSM 45196</strain>
    </source>
</reference>
<feature type="transmembrane region" description="Helical" evidence="5">
    <location>
        <begin position="23"/>
        <end position="45"/>
    </location>
</feature>
<feature type="domain" description="Yip1" evidence="6">
    <location>
        <begin position="11"/>
        <end position="198"/>
    </location>
</feature>
<protein>
    <submittedName>
        <fullName evidence="7">Yip1 domain-containing protein</fullName>
    </submittedName>
</protein>
<evidence type="ECO:0000256" key="4">
    <source>
        <dbReference type="ARBA" id="ARBA00023136"/>
    </source>
</evidence>
<feature type="transmembrane region" description="Helical" evidence="5">
    <location>
        <begin position="57"/>
        <end position="86"/>
    </location>
</feature>
<dbReference type="Pfam" id="PF04893">
    <property type="entry name" value="Yip1"/>
    <property type="match status" value="1"/>
</dbReference>
<sequence>MIETLKTNWMRIWKEPRDAIRDLTDTTTVAITLFLVSLFGVTFLVDHATTSNPLDSISGGAFFVIVLVIGPIVGGLAWMMISLIVFGTSRLFGGISTFKETMNGVTWATIPYISKWALLLPMLLIFREELFTTSTPLMDESMFLSLLYVLFAVLLLVMTIFSYIILSKIIGEINDFSAWKGFFSVILLPGVIFLLLLVRVILF</sequence>
<feature type="transmembrane region" description="Helical" evidence="5">
    <location>
        <begin position="107"/>
        <end position="126"/>
    </location>
</feature>
<evidence type="ECO:0000256" key="3">
    <source>
        <dbReference type="ARBA" id="ARBA00022989"/>
    </source>
</evidence>
<keyword evidence="8" id="KW-1185">Reference proteome</keyword>
<comment type="subcellular location">
    <subcellularLocation>
        <location evidence="1">Membrane</location>
        <topology evidence="1">Multi-pass membrane protein</topology>
    </subcellularLocation>
</comment>
<dbReference type="Proteomes" id="UP000186795">
    <property type="component" value="Unassembled WGS sequence"/>
</dbReference>
<dbReference type="GO" id="GO:0016020">
    <property type="term" value="C:membrane"/>
    <property type="evidence" value="ECO:0007669"/>
    <property type="project" value="UniProtKB-SubCell"/>
</dbReference>
<dbReference type="EMBL" id="FTOD01000016">
    <property type="protein sequence ID" value="SIT15949.1"/>
    <property type="molecule type" value="Genomic_DNA"/>
</dbReference>
<proteinExistence type="predicted"/>
<evidence type="ECO:0000313" key="8">
    <source>
        <dbReference type="Proteomes" id="UP000186795"/>
    </source>
</evidence>
<evidence type="ECO:0000256" key="5">
    <source>
        <dbReference type="SAM" id="Phobius"/>
    </source>
</evidence>
<dbReference type="OrthoDB" id="2987623at2"/>
<feature type="transmembrane region" description="Helical" evidence="5">
    <location>
        <begin position="146"/>
        <end position="166"/>
    </location>
</feature>
<dbReference type="InterPro" id="IPR006977">
    <property type="entry name" value="Yip1_dom"/>
</dbReference>
<evidence type="ECO:0000259" key="6">
    <source>
        <dbReference type="Pfam" id="PF04893"/>
    </source>
</evidence>
<gene>
    <name evidence="7" type="ORF">SAMN05421790_11626</name>
</gene>
<accession>A0A1N7PZT4</accession>
<keyword evidence="4 5" id="KW-0472">Membrane</keyword>
<evidence type="ECO:0000256" key="2">
    <source>
        <dbReference type="ARBA" id="ARBA00022692"/>
    </source>
</evidence>
<keyword evidence="3 5" id="KW-1133">Transmembrane helix</keyword>
<feature type="transmembrane region" description="Helical" evidence="5">
    <location>
        <begin position="178"/>
        <end position="202"/>
    </location>
</feature>
<keyword evidence="2 5" id="KW-0812">Transmembrane</keyword>
<evidence type="ECO:0000313" key="7">
    <source>
        <dbReference type="EMBL" id="SIT15949.1"/>
    </source>
</evidence>
<name>A0A1N7PZT4_9BACL</name>
<dbReference type="RefSeq" id="WP_009711291.1">
    <property type="nucleotide sequence ID" value="NZ_CP048103.1"/>
</dbReference>
<dbReference type="AlphaFoldDB" id="A0A1N7PZT4"/>
<evidence type="ECO:0000256" key="1">
    <source>
        <dbReference type="ARBA" id="ARBA00004141"/>
    </source>
</evidence>
<organism evidence="7 8">
    <name type="scientific">Kroppenstedtia eburnea</name>
    <dbReference type="NCBI Taxonomy" id="714067"/>
    <lineage>
        <taxon>Bacteria</taxon>
        <taxon>Bacillati</taxon>
        <taxon>Bacillota</taxon>
        <taxon>Bacilli</taxon>
        <taxon>Bacillales</taxon>
        <taxon>Thermoactinomycetaceae</taxon>
        <taxon>Kroppenstedtia</taxon>
    </lineage>
</organism>